<dbReference type="Gene3D" id="1.10.760.10">
    <property type="entry name" value="Cytochrome c-like domain"/>
    <property type="match status" value="1"/>
</dbReference>
<evidence type="ECO:0000256" key="2">
    <source>
        <dbReference type="ARBA" id="ARBA00022723"/>
    </source>
</evidence>
<accession>A0ABW1KR20</accession>
<keyword evidence="2 4" id="KW-0479">Metal-binding</keyword>
<keyword evidence="8" id="KW-1185">Reference proteome</keyword>
<keyword evidence="3 4" id="KW-0408">Iron</keyword>
<evidence type="ECO:0000313" key="7">
    <source>
        <dbReference type="EMBL" id="MFC6034360.1"/>
    </source>
</evidence>
<dbReference type="PROSITE" id="PS51257">
    <property type="entry name" value="PROKAR_LIPOPROTEIN"/>
    <property type="match status" value="1"/>
</dbReference>
<dbReference type="SUPFAM" id="SSF46626">
    <property type="entry name" value="Cytochrome c"/>
    <property type="match status" value="1"/>
</dbReference>
<evidence type="ECO:0000313" key="8">
    <source>
        <dbReference type="Proteomes" id="UP001596116"/>
    </source>
</evidence>
<feature type="domain" description="Cytochrome c" evidence="6">
    <location>
        <begin position="34"/>
        <end position="136"/>
    </location>
</feature>
<keyword evidence="5" id="KW-0732">Signal</keyword>
<proteinExistence type="predicted"/>
<feature type="chain" id="PRO_5045574855" evidence="5">
    <location>
        <begin position="19"/>
        <end position="142"/>
    </location>
</feature>
<reference evidence="7 8" key="1">
    <citation type="submission" date="2024-09" db="EMBL/GenBank/DDBJ databases">
        <authorList>
            <person name="Zhang Z.-H."/>
        </authorList>
    </citation>
    <scope>NUCLEOTIDE SEQUENCE [LARGE SCALE GENOMIC DNA]</scope>
    <source>
        <strain evidence="7 8">HHTR114</strain>
    </source>
</reference>
<comment type="caution">
    <text evidence="7">The sequence shown here is derived from an EMBL/GenBank/DDBJ whole genome shotgun (WGS) entry which is preliminary data.</text>
</comment>
<dbReference type="PROSITE" id="PS51007">
    <property type="entry name" value="CYTC"/>
    <property type="match status" value="1"/>
</dbReference>
<keyword evidence="1 4" id="KW-0349">Heme</keyword>
<name>A0ABW1KR20_9PROT</name>
<sequence length="142" mass="15713">MKKLLLYLSLLAATALSGCDLRPTSSYGFRLPDGDADAGREVFVEKMCSSCHVIEGKESLREGVEIENTVPIGGMTTNVDTYGQLVTSVINPSHRIARAYRSDAYSEDGVSKMRNYNDELTVSELIDLVAFLQAQYTEFPDY</sequence>
<evidence type="ECO:0000256" key="4">
    <source>
        <dbReference type="PROSITE-ProRule" id="PRU00433"/>
    </source>
</evidence>
<protein>
    <submittedName>
        <fullName evidence="7">C-type cytochrome</fullName>
    </submittedName>
</protein>
<evidence type="ECO:0000259" key="6">
    <source>
        <dbReference type="PROSITE" id="PS51007"/>
    </source>
</evidence>
<organism evidence="7 8">
    <name type="scientific">Hyphococcus aureus</name>
    <dbReference type="NCBI Taxonomy" id="2666033"/>
    <lineage>
        <taxon>Bacteria</taxon>
        <taxon>Pseudomonadati</taxon>
        <taxon>Pseudomonadota</taxon>
        <taxon>Alphaproteobacteria</taxon>
        <taxon>Parvularculales</taxon>
        <taxon>Parvularculaceae</taxon>
        <taxon>Hyphococcus</taxon>
    </lineage>
</organism>
<evidence type="ECO:0000256" key="3">
    <source>
        <dbReference type="ARBA" id="ARBA00023004"/>
    </source>
</evidence>
<dbReference type="Pfam" id="PF00034">
    <property type="entry name" value="Cytochrom_C"/>
    <property type="match status" value="1"/>
</dbReference>
<evidence type="ECO:0000256" key="1">
    <source>
        <dbReference type="ARBA" id="ARBA00022617"/>
    </source>
</evidence>
<dbReference type="EMBL" id="JBHPON010000001">
    <property type="protein sequence ID" value="MFC6034360.1"/>
    <property type="molecule type" value="Genomic_DNA"/>
</dbReference>
<dbReference type="InterPro" id="IPR036909">
    <property type="entry name" value="Cyt_c-like_dom_sf"/>
</dbReference>
<dbReference type="InterPro" id="IPR009056">
    <property type="entry name" value="Cyt_c-like_dom"/>
</dbReference>
<dbReference type="Proteomes" id="UP001596116">
    <property type="component" value="Unassembled WGS sequence"/>
</dbReference>
<feature type="signal peptide" evidence="5">
    <location>
        <begin position="1"/>
        <end position="18"/>
    </location>
</feature>
<evidence type="ECO:0000256" key="5">
    <source>
        <dbReference type="SAM" id="SignalP"/>
    </source>
</evidence>
<dbReference type="RefSeq" id="WP_379880319.1">
    <property type="nucleotide sequence ID" value="NZ_JBHPON010000001.1"/>
</dbReference>
<gene>
    <name evidence="7" type="ORF">ACFMB1_02325</name>
</gene>